<feature type="active site" description="Tele-AMP-histidine intermediate" evidence="1">
    <location>
        <position position="99"/>
    </location>
</feature>
<dbReference type="Pfam" id="PF01230">
    <property type="entry name" value="HIT"/>
    <property type="match status" value="1"/>
</dbReference>
<gene>
    <name evidence="6" type="ORF">BECKFM1743A_GA0114220_102922</name>
    <name evidence="7" type="ORF">BECKFM1743B_GA0114221_102855</name>
    <name evidence="5" type="ORF">BECKFM1743C_GA0114222_102905</name>
</gene>
<dbReference type="AlphaFoldDB" id="A0A450T4Z2"/>
<proteinExistence type="predicted"/>
<name>A0A450T4Z2_9GAMM</name>
<organism evidence="6">
    <name type="scientific">Candidatus Kentrum sp. FM</name>
    <dbReference type="NCBI Taxonomy" id="2126340"/>
    <lineage>
        <taxon>Bacteria</taxon>
        <taxon>Pseudomonadati</taxon>
        <taxon>Pseudomonadota</taxon>
        <taxon>Gammaproteobacteria</taxon>
        <taxon>Candidatus Kentrum</taxon>
    </lineage>
</organism>
<feature type="domain" description="HIT" evidence="4">
    <location>
        <begin position="4"/>
        <end position="113"/>
    </location>
</feature>
<accession>A0A450T4Z2</accession>
<dbReference type="EMBL" id="CAADEZ010000292">
    <property type="protein sequence ID" value="VFJ61751.1"/>
    <property type="molecule type" value="Genomic_DNA"/>
</dbReference>
<dbReference type="EMBL" id="CAADFA010000290">
    <property type="protein sequence ID" value="VFJ61257.1"/>
    <property type="molecule type" value="Genomic_DNA"/>
</dbReference>
<evidence type="ECO:0000256" key="1">
    <source>
        <dbReference type="PIRSR" id="PIRSR601310-1"/>
    </source>
</evidence>
<dbReference type="InterPro" id="IPR019808">
    <property type="entry name" value="Histidine_triad_CS"/>
</dbReference>
<feature type="short sequence motif" description="Histidine triad motif" evidence="2 3">
    <location>
        <begin position="97"/>
        <end position="101"/>
    </location>
</feature>
<dbReference type="InterPro" id="IPR001310">
    <property type="entry name" value="Histidine_triad_HIT"/>
</dbReference>
<dbReference type="GO" id="GO:0003824">
    <property type="term" value="F:catalytic activity"/>
    <property type="evidence" value="ECO:0007669"/>
    <property type="project" value="InterPro"/>
</dbReference>
<dbReference type="CDD" id="cd01276">
    <property type="entry name" value="PKCI_related"/>
    <property type="match status" value="1"/>
</dbReference>
<evidence type="ECO:0000313" key="5">
    <source>
        <dbReference type="EMBL" id="VFJ61257.1"/>
    </source>
</evidence>
<protein>
    <submittedName>
        <fullName evidence="6">Histidine triad (HIT) family protein</fullName>
    </submittedName>
</protein>
<dbReference type="SUPFAM" id="SSF54197">
    <property type="entry name" value="HIT-like"/>
    <property type="match status" value="1"/>
</dbReference>
<dbReference type="PROSITE" id="PS51084">
    <property type="entry name" value="HIT_2"/>
    <property type="match status" value="1"/>
</dbReference>
<dbReference type="InterPro" id="IPR011146">
    <property type="entry name" value="HIT-like"/>
</dbReference>
<sequence length="115" mass="12749">MSTIFSKIIAGEIPADIVYRDERVTCFRDINPAAPVHILIIPNKEIPTLNDLGGEDEALAGHMLLTAKRLARQEGIDESGYRLILNCNRDGHQEVSHLHLHLMGGRPMGPMVLKT</sequence>
<evidence type="ECO:0000259" key="4">
    <source>
        <dbReference type="PROSITE" id="PS51084"/>
    </source>
</evidence>
<evidence type="ECO:0000256" key="3">
    <source>
        <dbReference type="PROSITE-ProRule" id="PRU00464"/>
    </source>
</evidence>
<dbReference type="PRINTS" id="PR00332">
    <property type="entry name" value="HISTRIAD"/>
</dbReference>
<dbReference type="InterPro" id="IPR036265">
    <property type="entry name" value="HIT-like_sf"/>
</dbReference>
<reference evidence="6" key="1">
    <citation type="submission" date="2019-02" db="EMBL/GenBank/DDBJ databases">
        <authorList>
            <person name="Gruber-Vodicka R. H."/>
            <person name="Seah K. B. B."/>
        </authorList>
    </citation>
    <scope>NUCLEOTIDE SEQUENCE</scope>
    <source>
        <strain evidence="6">BECK_BZ163</strain>
        <strain evidence="7">BECK_BZ164</strain>
        <strain evidence="5">BECK_BZ165</strain>
    </source>
</reference>
<evidence type="ECO:0000313" key="6">
    <source>
        <dbReference type="EMBL" id="VFJ61751.1"/>
    </source>
</evidence>
<evidence type="ECO:0000313" key="7">
    <source>
        <dbReference type="EMBL" id="VFK13565.1"/>
    </source>
</evidence>
<evidence type="ECO:0000256" key="2">
    <source>
        <dbReference type="PIRSR" id="PIRSR601310-3"/>
    </source>
</evidence>
<dbReference type="EMBL" id="CAADFL010000285">
    <property type="protein sequence ID" value="VFK13565.1"/>
    <property type="molecule type" value="Genomic_DNA"/>
</dbReference>
<dbReference type="Gene3D" id="3.30.428.10">
    <property type="entry name" value="HIT-like"/>
    <property type="match status" value="1"/>
</dbReference>
<dbReference type="PANTHER" id="PTHR23089">
    <property type="entry name" value="HISTIDINE TRIAD HIT PROTEIN"/>
    <property type="match status" value="1"/>
</dbReference>
<dbReference type="PROSITE" id="PS00892">
    <property type="entry name" value="HIT_1"/>
    <property type="match status" value="1"/>
</dbReference>